<evidence type="ECO:0000256" key="8">
    <source>
        <dbReference type="ARBA" id="ARBA00023273"/>
    </source>
</evidence>
<dbReference type="InterPro" id="IPR008805">
    <property type="entry name" value="RIB43A"/>
</dbReference>
<reference evidence="12" key="1">
    <citation type="submission" date="2013-02" db="EMBL/GenBank/DDBJ databases">
        <authorList>
            <person name="Hughes D."/>
        </authorList>
    </citation>
    <scope>NUCLEOTIDE SEQUENCE</scope>
    <source>
        <strain>Durham</strain>
        <strain evidence="12">NC isolate 2 -- Noor lab</strain>
    </source>
</reference>
<sequence length="87" mass="10766">MHFFQQRKTQEFIKEREWEEQQNNNARILILKQLEMDKLKKEKLMENKSENLELAKEQNDVKTYMNKKVYVNEATNEFYDKFNTTSR</sequence>
<evidence type="ECO:0000256" key="1">
    <source>
        <dbReference type="ARBA" id="ARBA00004611"/>
    </source>
</evidence>
<evidence type="ECO:0000256" key="9">
    <source>
        <dbReference type="ARBA" id="ARBA00046435"/>
    </source>
</evidence>
<dbReference type="HOGENOM" id="CLU_2485933_0_0_1"/>
<evidence type="ECO:0000256" key="7">
    <source>
        <dbReference type="ARBA" id="ARBA00023212"/>
    </source>
</evidence>
<evidence type="ECO:0000256" key="4">
    <source>
        <dbReference type="ARBA" id="ARBA00022846"/>
    </source>
</evidence>
<keyword evidence="7" id="KW-0206">Cytoskeleton</keyword>
<keyword evidence="12" id="KW-1185">Reference proteome</keyword>
<comment type="subcellular location">
    <subcellularLocation>
        <location evidence="1">Cytoplasm</location>
        <location evidence="1">Cytoskeleton</location>
        <location evidence="1">Flagellum axoneme</location>
    </subcellularLocation>
</comment>
<dbReference type="PANTHER" id="PTHR14517:SF6">
    <property type="entry name" value="RE41410P"/>
    <property type="match status" value="1"/>
</dbReference>
<evidence type="ECO:0000256" key="10">
    <source>
        <dbReference type="SAM" id="Coils"/>
    </source>
</evidence>
<comment type="subunit">
    <text evidence="9">Microtubule inner protein component of sperm flagellar doublet microtubules.</text>
</comment>
<keyword evidence="6" id="KW-0969">Cilium</keyword>
<dbReference type="AlphaFoldDB" id="T1GL18"/>
<evidence type="ECO:0000313" key="12">
    <source>
        <dbReference type="Proteomes" id="UP000015102"/>
    </source>
</evidence>
<evidence type="ECO:0000256" key="6">
    <source>
        <dbReference type="ARBA" id="ARBA00023069"/>
    </source>
</evidence>
<keyword evidence="5 10" id="KW-0175">Coiled coil</keyword>
<accession>T1GL18</accession>
<evidence type="ECO:0000313" key="11">
    <source>
        <dbReference type="EnsemblMetazoa" id="MESCA004204-PA"/>
    </source>
</evidence>
<keyword evidence="3" id="KW-0963">Cytoplasm</keyword>
<evidence type="ECO:0000256" key="5">
    <source>
        <dbReference type="ARBA" id="ARBA00023054"/>
    </source>
</evidence>
<organism evidence="11 12">
    <name type="scientific">Megaselia scalaris</name>
    <name type="common">Humpbacked fly</name>
    <name type="synonym">Phora scalaris</name>
    <dbReference type="NCBI Taxonomy" id="36166"/>
    <lineage>
        <taxon>Eukaryota</taxon>
        <taxon>Metazoa</taxon>
        <taxon>Ecdysozoa</taxon>
        <taxon>Arthropoda</taxon>
        <taxon>Hexapoda</taxon>
        <taxon>Insecta</taxon>
        <taxon>Pterygota</taxon>
        <taxon>Neoptera</taxon>
        <taxon>Endopterygota</taxon>
        <taxon>Diptera</taxon>
        <taxon>Brachycera</taxon>
        <taxon>Muscomorpha</taxon>
        <taxon>Platypezoidea</taxon>
        <taxon>Phoridae</taxon>
        <taxon>Megaseliini</taxon>
        <taxon>Megaselia</taxon>
    </lineage>
</organism>
<comment type="similarity">
    <text evidence="2">Belongs to the RIB43A family.</text>
</comment>
<evidence type="ECO:0000256" key="2">
    <source>
        <dbReference type="ARBA" id="ARBA00006875"/>
    </source>
</evidence>
<dbReference type="Proteomes" id="UP000015102">
    <property type="component" value="Unassembled WGS sequence"/>
</dbReference>
<keyword evidence="4" id="KW-0282">Flagellum</keyword>
<reference evidence="11" key="2">
    <citation type="submission" date="2015-06" db="UniProtKB">
        <authorList>
            <consortium name="EnsemblMetazoa"/>
        </authorList>
    </citation>
    <scope>IDENTIFICATION</scope>
</reference>
<feature type="coiled-coil region" evidence="10">
    <location>
        <begin position="31"/>
        <end position="67"/>
    </location>
</feature>
<dbReference type="EMBL" id="CAQQ02200225">
    <property type="status" value="NOT_ANNOTATED_CDS"/>
    <property type="molecule type" value="Genomic_DNA"/>
</dbReference>
<keyword evidence="8" id="KW-0966">Cell projection</keyword>
<dbReference type="EnsemblMetazoa" id="MESCA004204-RA">
    <property type="protein sequence ID" value="MESCA004204-PA"/>
    <property type="gene ID" value="MESCA004204"/>
</dbReference>
<proteinExistence type="inferred from homology"/>
<dbReference type="Pfam" id="PF05914">
    <property type="entry name" value="RIB43A"/>
    <property type="match status" value="1"/>
</dbReference>
<dbReference type="PANTHER" id="PTHR14517">
    <property type="entry name" value="RIB43A-RELATED"/>
    <property type="match status" value="1"/>
</dbReference>
<name>T1GL18_MEGSC</name>
<evidence type="ECO:0000256" key="3">
    <source>
        <dbReference type="ARBA" id="ARBA00022490"/>
    </source>
</evidence>
<protein>
    <submittedName>
        <fullName evidence="11">Uncharacterized protein</fullName>
    </submittedName>
</protein>